<dbReference type="PANTHER" id="PTHR21310">
    <property type="entry name" value="AMINOGLYCOSIDE PHOSPHOTRANSFERASE-RELATED-RELATED"/>
    <property type="match status" value="1"/>
</dbReference>
<proteinExistence type="predicted"/>
<dbReference type="PANTHER" id="PTHR21310:SF15">
    <property type="entry name" value="AMINOGLYCOSIDE PHOSPHOTRANSFERASE DOMAIN-CONTAINING PROTEIN"/>
    <property type="match status" value="1"/>
</dbReference>
<accession>A0ABS3VSK3</accession>
<organism evidence="2 3">
    <name type="scientific">Micromonospora echinofusca</name>
    <dbReference type="NCBI Taxonomy" id="47858"/>
    <lineage>
        <taxon>Bacteria</taxon>
        <taxon>Bacillati</taxon>
        <taxon>Actinomycetota</taxon>
        <taxon>Actinomycetes</taxon>
        <taxon>Micromonosporales</taxon>
        <taxon>Micromonosporaceae</taxon>
        <taxon>Micromonospora</taxon>
    </lineage>
</organism>
<evidence type="ECO:0000259" key="1">
    <source>
        <dbReference type="Pfam" id="PF01636"/>
    </source>
</evidence>
<evidence type="ECO:0000313" key="3">
    <source>
        <dbReference type="Proteomes" id="UP000823521"/>
    </source>
</evidence>
<reference evidence="2 3" key="1">
    <citation type="submission" date="2019-12" db="EMBL/GenBank/DDBJ databases">
        <title>Whole genome sequencing of endophytic Actinobacterium Micromonospora sp. MPMI6T.</title>
        <authorList>
            <person name="Evv R."/>
            <person name="Podile A.R."/>
        </authorList>
    </citation>
    <scope>NUCLEOTIDE SEQUENCE [LARGE SCALE GENOMIC DNA]</scope>
    <source>
        <strain evidence="2 3">MPMI6</strain>
    </source>
</reference>
<sequence>MPSPTIRRLGAAEVVRLARASFGPSTTVIECAELTGGGFAAVWRVRLADGRRTVLKVSPPPDVPLLAYERDLIAAEAGYYRLVATRLPGAPVPAVLHHGTDRSVLDTDWLFTAFLPGTPLAEWHRRHPALDDAPVRRQLGALVARLHTVTGPRFGYPGSRAHGSTWAQAFTAMIDELLDDGARWAVELPASPERIRDLVVRHAGILDLVARPALVHFDLWDGNVLAHPGADGTARLTGLVDGERYLFGDPLFDLVSPALFSRIEDDPQHPFLTGYTGGADLPSWLDGAARRRLALYRMHLYLLMTVEMPSRGMTGETDRPRYDLTTRLLDEELTVLGRPLP</sequence>
<comment type="caution">
    <text evidence="2">The sequence shown here is derived from an EMBL/GenBank/DDBJ whole genome shotgun (WGS) entry which is preliminary data.</text>
</comment>
<dbReference type="InterPro" id="IPR051678">
    <property type="entry name" value="AGP_Transferase"/>
</dbReference>
<gene>
    <name evidence="2" type="ORF">GSF22_15800</name>
</gene>
<dbReference type="InterPro" id="IPR011009">
    <property type="entry name" value="Kinase-like_dom_sf"/>
</dbReference>
<keyword evidence="3" id="KW-1185">Reference proteome</keyword>
<evidence type="ECO:0000313" key="2">
    <source>
        <dbReference type="EMBL" id="MBO4207461.1"/>
    </source>
</evidence>
<dbReference type="InterPro" id="IPR002575">
    <property type="entry name" value="Aminoglycoside_PTrfase"/>
</dbReference>
<feature type="domain" description="Aminoglycoside phosphotransferase" evidence="1">
    <location>
        <begin position="37"/>
        <end position="275"/>
    </location>
</feature>
<name>A0ABS3VSK3_MICEH</name>
<dbReference type="SUPFAM" id="SSF56112">
    <property type="entry name" value="Protein kinase-like (PK-like)"/>
    <property type="match status" value="1"/>
</dbReference>
<protein>
    <submittedName>
        <fullName evidence="2">Phosphotransferase</fullName>
    </submittedName>
</protein>
<dbReference type="Gene3D" id="3.90.1200.10">
    <property type="match status" value="1"/>
</dbReference>
<dbReference type="RefSeq" id="WP_208814353.1">
    <property type="nucleotide sequence ID" value="NZ_WVUH01000124.1"/>
</dbReference>
<dbReference type="Gene3D" id="3.30.200.20">
    <property type="entry name" value="Phosphorylase Kinase, domain 1"/>
    <property type="match status" value="1"/>
</dbReference>
<dbReference type="Pfam" id="PF01636">
    <property type="entry name" value="APH"/>
    <property type="match status" value="1"/>
</dbReference>
<dbReference type="Proteomes" id="UP000823521">
    <property type="component" value="Unassembled WGS sequence"/>
</dbReference>
<dbReference type="EMBL" id="WVUH01000124">
    <property type="protein sequence ID" value="MBO4207461.1"/>
    <property type="molecule type" value="Genomic_DNA"/>
</dbReference>